<name>A0A4S3K7I6_9GAMM</name>
<feature type="transmembrane region" description="Helical" evidence="1">
    <location>
        <begin position="45"/>
        <end position="69"/>
    </location>
</feature>
<evidence type="ECO:0000313" key="3">
    <source>
        <dbReference type="Proteomes" id="UP000306317"/>
    </source>
</evidence>
<evidence type="ECO:0000256" key="1">
    <source>
        <dbReference type="SAM" id="Phobius"/>
    </source>
</evidence>
<gene>
    <name evidence="2" type="ORF">B1991_18200</name>
</gene>
<keyword evidence="3" id="KW-1185">Reference proteome</keyword>
<keyword evidence="1" id="KW-1133">Transmembrane helix</keyword>
<protein>
    <submittedName>
        <fullName evidence="2">Uncharacterized protein</fullName>
    </submittedName>
</protein>
<comment type="caution">
    <text evidence="2">The sequence shown here is derived from an EMBL/GenBank/DDBJ whole genome shotgun (WGS) entry which is preliminary data.</text>
</comment>
<accession>A0A4S3K7I6</accession>
<proteinExistence type="predicted"/>
<dbReference type="EMBL" id="MWIO01000089">
    <property type="protein sequence ID" value="THD03734.1"/>
    <property type="molecule type" value="Genomic_DNA"/>
</dbReference>
<keyword evidence="1" id="KW-0812">Transmembrane</keyword>
<reference evidence="2 3" key="1">
    <citation type="submission" date="2017-02" db="EMBL/GenBank/DDBJ databases">
        <title>Whole genome sequencing of Rhodanobacter lindaniclasticus DSM 17932.</title>
        <authorList>
            <person name="Kumar S."/>
            <person name="Patil P."/>
            <person name="Patil P.B."/>
        </authorList>
    </citation>
    <scope>NUCLEOTIDE SEQUENCE [LARGE SCALE GENOMIC DNA]</scope>
    <source>
        <strain evidence="2 3">DSM 17932</strain>
    </source>
</reference>
<organism evidence="2 3">
    <name type="scientific">Rhodanobacter lindaniclasticus</name>
    <dbReference type="NCBI Taxonomy" id="75310"/>
    <lineage>
        <taxon>Bacteria</taxon>
        <taxon>Pseudomonadati</taxon>
        <taxon>Pseudomonadota</taxon>
        <taxon>Gammaproteobacteria</taxon>
        <taxon>Lysobacterales</taxon>
        <taxon>Rhodanobacteraceae</taxon>
        <taxon>Rhodanobacter</taxon>
    </lineage>
</organism>
<dbReference type="Proteomes" id="UP000306317">
    <property type="component" value="Unassembled WGS sequence"/>
</dbReference>
<sequence>MRTSLLLVLSIVALAAWTVFLSPLFEYWIVRSSTVQPGESFLNAAYIAGQVVVPSILILWFATSFFFVARSVRAVV</sequence>
<keyword evidence="1" id="KW-0472">Membrane</keyword>
<evidence type="ECO:0000313" key="2">
    <source>
        <dbReference type="EMBL" id="THD03734.1"/>
    </source>
</evidence>
<dbReference type="AlphaFoldDB" id="A0A4S3K7I6"/>